<dbReference type="PROSITE" id="PS50089">
    <property type="entry name" value="ZF_RING_2"/>
    <property type="match status" value="1"/>
</dbReference>
<dbReference type="Gene3D" id="3.30.40.10">
    <property type="entry name" value="Zinc/RING finger domain, C3HC4 (zinc finger)"/>
    <property type="match status" value="1"/>
</dbReference>
<evidence type="ECO:0000256" key="3">
    <source>
        <dbReference type="ARBA" id="ARBA00012483"/>
    </source>
</evidence>
<keyword evidence="10" id="KW-0539">Nucleus</keyword>
<sequence length="868" mass="97865">MASTMWCLVWTSDPLPSHPHSTDRMTLSVEDCMCPICMCIMVEPVTMPCKHTLCYPCFKQNVEEASLACPMCRVRISVWARRSSKNGTLVNKKLWTQIQQLFPEKVEKRQKGLDDSIEEPVFQPVISIAQPGEIRKEYEEQLKRLEAQREEERRKEQEASEALIRQLEEEEARRRELENRDRELAKEISQEVNLSAGGDDSVCVVGEERRHTDRQTRSVSSTSSCSASSSRPPSTIDSMLRKMREAEKLKAADEVNRKAMSPYPYACVSPTEKSTRQLKTKDGETSPFCYTPTEKSALQNKGRELVSRSLSSAGLSSRSCTSGSGVEDVEIDEDLPSKYVSLGLPSLETTIENLDERSDGEMFDKDSVEVVERCLSSDSVDSISHEISHFRPIRACPLTPPRKLASGKIVETPLIRTTPRNLNKTEFGSPVRTLSDLDASSPIMQRRLSELEEERKSIVNKLSKSTCTDAKNSKKSKTMTGSCDLDEKSTEKNQKGDHHLTAVIDLEKDNEVKENQDSIPSKTRKNTVGQEKLEGNKYQLKKLVIPLEPTFDEDDFDIPPMKENNPKSINSDSFGTLRNQSPVLTKTKSPSVPKKSRKVSGRTKPSFGSPQRTITDWIKRSQDCTGQNVFHIEANCRDDVDGAPAHKTLHGEPVKVSQSKDGPAKRGKKEQKIVKSYPKRVRKPYNPDPMWTSASHSGQDVGVDECSRDSINVSDVIDEEKEDVSLTLKSKSKKRTASSVSDEKSKKRRKLTDKPTASSKLKLPSAKSKLKTVQHSRGKNSLFNFCTDSNLKCVKEAIENNQCMQEDADFRVSDESGVDKMTQEMLDRKLAEELAKQYEMEVKTGFRFFKLKGTSEEYNFRRKPKLSI</sequence>
<dbReference type="CDD" id="cd21932">
    <property type="entry name" value="MIU2_RNF168-like"/>
    <property type="match status" value="1"/>
</dbReference>
<dbReference type="PANTHER" id="PTHR23328">
    <property type="entry name" value="RING-TYPE DOMAIN-CONTAINING PROTEIN"/>
    <property type="match status" value="1"/>
</dbReference>
<dbReference type="GO" id="GO:0031491">
    <property type="term" value="F:nucleosome binding"/>
    <property type="evidence" value="ECO:0007669"/>
    <property type="project" value="TreeGrafter"/>
</dbReference>
<dbReference type="PANTHER" id="PTHR23328:SF0">
    <property type="entry name" value="RING-TYPE DOMAIN-CONTAINING PROTEIN"/>
    <property type="match status" value="1"/>
</dbReference>
<evidence type="ECO:0000256" key="2">
    <source>
        <dbReference type="ARBA" id="ARBA00004123"/>
    </source>
</evidence>
<keyword evidence="7" id="KW-0863">Zinc-finger</keyword>
<feature type="region of interest" description="Disordered" evidence="12">
    <location>
        <begin position="552"/>
        <end position="611"/>
    </location>
</feature>
<feature type="compositionally biased region" description="Basic and acidic residues" evidence="12">
    <location>
        <begin position="485"/>
        <end position="516"/>
    </location>
</feature>
<evidence type="ECO:0000313" key="14">
    <source>
        <dbReference type="EMBL" id="EKC24219.1"/>
    </source>
</evidence>
<dbReference type="InterPro" id="IPR051657">
    <property type="entry name" value="RNF168/RNF169_E3_ubiq-ligase"/>
</dbReference>
<evidence type="ECO:0000256" key="7">
    <source>
        <dbReference type="ARBA" id="ARBA00022771"/>
    </source>
</evidence>
<dbReference type="HOGENOM" id="CLU_330463_0_0_1"/>
<evidence type="ECO:0000256" key="4">
    <source>
        <dbReference type="ARBA" id="ARBA00022679"/>
    </source>
</evidence>
<evidence type="ECO:0000256" key="10">
    <source>
        <dbReference type="ARBA" id="ARBA00023242"/>
    </source>
</evidence>
<feature type="region of interest" description="Disordered" evidence="12">
    <location>
        <begin position="722"/>
        <end position="773"/>
    </location>
</feature>
<dbReference type="EMBL" id="JH816592">
    <property type="protein sequence ID" value="EKC24219.1"/>
    <property type="molecule type" value="Genomic_DNA"/>
</dbReference>
<dbReference type="CDD" id="cd22249">
    <property type="entry name" value="UDM1_RNF168_RNF169-like"/>
    <property type="match status" value="1"/>
</dbReference>
<evidence type="ECO:0000259" key="13">
    <source>
        <dbReference type="PROSITE" id="PS50089"/>
    </source>
</evidence>
<gene>
    <name evidence="14" type="ORF">CGI_10012050</name>
</gene>
<evidence type="ECO:0000256" key="6">
    <source>
        <dbReference type="ARBA" id="ARBA00022763"/>
    </source>
</evidence>
<accession>K1PYQ4</accession>
<reference evidence="14" key="1">
    <citation type="journal article" date="2012" name="Nature">
        <title>The oyster genome reveals stress adaptation and complexity of shell formation.</title>
        <authorList>
            <person name="Zhang G."/>
            <person name="Fang X."/>
            <person name="Guo X."/>
            <person name="Li L."/>
            <person name="Luo R."/>
            <person name="Xu F."/>
            <person name="Yang P."/>
            <person name="Zhang L."/>
            <person name="Wang X."/>
            <person name="Qi H."/>
            <person name="Xiong Z."/>
            <person name="Que H."/>
            <person name="Xie Y."/>
            <person name="Holland P.W."/>
            <person name="Paps J."/>
            <person name="Zhu Y."/>
            <person name="Wu F."/>
            <person name="Chen Y."/>
            <person name="Wang J."/>
            <person name="Peng C."/>
            <person name="Meng J."/>
            <person name="Yang L."/>
            <person name="Liu J."/>
            <person name="Wen B."/>
            <person name="Zhang N."/>
            <person name="Huang Z."/>
            <person name="Zhu Q."/>
            <person name="Feng Y."/>
            <person name="Mount A."/>
            <person name="Hedgecock D."/>
            <person name="Xu Z."/>
            <person name="Liu Y."/>
            <person name="Domazet-Loso T."/>
            <person name="Du Y."/>
            <person name="Sun X."/>
            <person name="Zhang S."/>
            <person name="Liu B."/>
            <person name="Cheng P."/>
            <person name="Jiang X."/>
            <person name="Li J."/>
            <person name="Fan D."/>
            <person name="Wang W."/>
            <person name="Fu W."/>
            <person name="Wang T."/>
            <person name="Wang B."/>
            <person name="Zhang J."/>
            <person name="Peng Z."/>
            <person name="Li Y."/>
            <person name="Li N."/>
            <person name="Wang J."/>
            <person name="Chen M."/>
            <person name="He Y."/>
            <person name="Tan F."/>
            <person name="Song X."/>
            <person name="Zheng Q."/>
            <person name="Huang R."/>
            <person name="Yang H."/>
            <person name="Du X."/>
            <person name="Chen L."/>
            <person name="Yang M."/>
            <person name="Gaffney P.M."/>
            <person name="Wang S."/>
            <person name="Luo L."/>
            <person name="She Z."/>
            <person name="Ming Y."/>
            <person name="Huang W."/>
            <person name="Zhang S."/>
            <person name="Huang B."/>
            <person name="Zhang Y."/>
            <person name="Qu T."/>
            <person name="Ni P."/>
            <person name="Miao G."/>
            <person name="Wang J."/>
            <person name="Wang Q."/>
            <person name="Steinberg C.E."/>
            <person name="Wang H."/>
            <person name="Li N."/>
            <person name="Qian L."/>
            <person name="Zhang G."/>
            <person name="Li Y."/>
            <person name="Yang H."/>
            <person name="Liu X."/>
            <person name="Wang J."/>
            <person name="Yin Y."/>
            <person name="Wang J."/>
        </authorList>
    </citation>
    <scope>NUCLEOTIDE SEQUENCE [LARGE SCALE GENOMIC DNA]</scope>
    <source>
        <strain evidence="14">05x7-T-G4-1.051#20</strain>
    </source>
</reference>
<organism evidence="14">
    <name type="scientific">Magallana gigas</name>
    <name type="common">Pacific oyster</name>
    <name type="synonym">Crassostrea gigas</name>
    <dbReference type="NCBI Taxonomy" id="29159"/>
    <lineage>
        <taxon>Eukaryota</taxon>
        <taxon>Metazoa</taxon>
        <taxon>Spiralia</taxon>
        <taxon>Lophotrochozoa</taxon>
        <taxon>Mollusca</taxon>
        <taxon>Bivalvia</taxon>
        <taxon>Autobranchia</taxon>
        <taxon>Pteriomorphia</taxon>
        <taxon>Ostreida</taxon>
        <taxon>Ostreoidea</taxon>
        <taxon>Ostreidae</taxon>
        <taxon>Magallana</taxon>
    </lineage>
</organism>
<dbReference type="GO" id="GO:0006302">
    <property type="term" value="P:double-strand break repair"/>
    <property type="evidence" value="ECO:0007669"/>
    <property type="project" value="TreeGrafter"/>
</dbReference>
<evidence type="ECO:0000256" key="12">
    <source>
        <dbReference type="SAM" id="MobiDB-lite"/>
    </source>
</evidence>
<feature type="compositionally biased region" description="Polar residues" evidence="12">
    <location>
        <begin position="566"/>
        <end position="584"/>
    </location>
</feature>
<proteinExistence type="predicted"/>
<dbReference type="InterPro" id="IPR018957">
    <property type="entry name" value="Znf_C3HC4_RING-type"/>
</dbReference>
<evidence type="ECO:0000256" key="11">
    <source>
        <dbReference type="SAM" id="Coils"/>
    </source>
</evidence>
<dbReference type="GO" id="GO:0005634">
    <property type="term" value="C:nucleus"/>
    <property type="evidence" value="ECO:0007669"/>
    <property type="project" value="UniProtKB-SubCell"/>
</dbReference>
<dbReference type="InParanoid" id="K1PYQ4"/>
<feature type="region of interest" description="Disordered" evidence="12">
    <location>
        <begin position="208"/>
        <end position="237"/>
    </location>
</feature>
<protein>
    <recommendedName>
        <fullName evidence="3">RING-type E3 ubiquitin transferase</fullName>
        <ecNumber evidence="3">2.3.2.27</ecNumber>
    </recommendedName>
</protein>
<keyword evidence="6" id="KW-0227">DNA damage</keyword>
<feature type="coiled-coil region" evidence="11">
    <location>
        <begin position="135"/>
        <end position="187"/>
    </location>
</feature>
<keyword evidence="8" id="KW-0833">Ubl conjugation pathway</keyword>
<dbReference type="CDD" id="cd16550">
    <property type="entry name" value="RING-HC_RNF168"/>
    <property type="match status" value="1"/>
</dbReference>
<dbReference type="GO" id="GO:0008270">
    <property type="term" value="F:zinc ion binding"/>
    <property type="evidence" value="ECO:0007669"/>
    <property type="project" value="UniProtKB-KW"/>
</dbReference>
<feature type="domain" description="RING-type" evidence="13">
    <location>
        <begin position="34"/>
        <end position="73"/>
    </location>
</feature>
<feature type="region of interest" description="Disordered" evidence="12">
    <location>
        <begin position="643"/>
        <end position="705"/>
    </location>
</feature>
<evidence type="ECO:0000256" key="5">
    <source>
        <dbReference type="ARBA" id="ARBA00022723"/>
    </source>
</evidence>
<feature type="region of interest" description="Disordered" evidence="12">
    <location>
        <begin position="468"/>
        <end position="533"/>
    </location>
</feature>
<dbReference type="InterPro" id="IPR013083">
    <property type="entry name" value="Znf_RING/FYVE/PHD"/>
</dbReference>
<dbReference type="SMART" id="SM00184">
    <property type="entry name" value="RING"/>
    <property type="match status" value="1"/>
</dbReference>
<evidence type="ECO:0000256" key="1">
    <source>
        <dbReference type="ARBA" id="ARBA00000900"/>
    </source>
</evidence>
<dbReference type="InterPro" id="IPR001841">
    <property type="entry name" value="Znf_RING"/>
</dbReference>
<dbReference type="AlphaFoldDB" id="K1PYQ4"/>
<keyword evidence="9" id="KW-0862">Zinc</keyword>
<keyword evidence="11" id="KW-0175">Coiled coil</keyword>
<dbReference type="EC" id="2.3.2.27" evidence="3"/>
<evidence type="ECO:0000256" key="9">
    <source>
        <dbReference type="ARBA" id="ARBA00022833"/>
    </source>
</evidence>
<dbReference type="Pfam" id="PF00097">
    <property type="entry name" value="zf-C3HC4"/>
    <property type="match status" value="1"/>
</dbReference>
<keyword evidence="4" id="KW-0808">Transferase</keyword>
<evidence type="ECO:0000256" key="8">
    <source>
        <dbReference type="ARBA" id="ARBA00022786"/>
    </source>
</evidence>
<dbReference type="SUPFAM" id="SSF57850">
    <property type="entry name" value="RING/U-box"/>
    <property type="match status" value="1"/>
</dbReference>
<keyword evidence="5" id="KW-0479">Metal-binding</keyword>
<comment type="subcellular location">
    <subcellularLocation>
        <location evidence="2">Nucleus</location>
    </subcellularLocation>
</comment>
<feature type="compositionally biased region" description="Low complexity" evidence="12">
    <location>
        <begin position="757"/>
        <end position="767"/>
    </location>
</feature>
<feature type="compositionally biased region" description="Polar residues" evidence="12">
    <location>
        <begin position="517"/>
        <end position="529"/>
    </location>
</feature>
<comment type="catalytic activity">
    <reaction evidence="1">
        <text>S-ubiquitinyl-[E2 ubiquitin-conjugating enzyme]-L-cysteine + [acceptor protein]-L-lysine = [E2 ubiquitin-conjugating enzyme]-L-cysteine + N(6)-ubiquitinyl-[acceptor protein]-L-lysine.</text>
        <dbReference type="EC" id="2.3.2.27"/>
    </reaction>
</comment>
<dbReference type="GO" id="GO:0061630">
    <property type="term" value="F:ubiquitin protein ligase activity"/>
    <property type="evidence" value="ECO:0007669"/>
    <property type="project" value="UniProtKB-EC"/>
</dbReference>
<dbReference type="GO" id="GO:0035861">
    <property type="term" value="C:site of double-strand break"/>
    <property type="evidence" value="ECO:0007669"/>
    <property type="project" value="TreeGrafter"/>
</dbReference>
<name>K1PYQ4_MAGGI</name>
<feature type="compositionally biased region" description="Low complexity" evidence="12">
    <location>
        <begin position="218"/>
        <end position="237"/>
    </location>
</feature>